<evidence type="ECO:0000256" key="7">
    <source>
        <dbReference type="ARBA" id="ARBA00022844"/>
    </source>
</evidence>
<keyword evidence="7" id="KW-0946">Virion</keyword>
<dbReference type="OrthoDB" id="2636at10239"/>
<comment type="function">
    <text evidence="1">The VP4 protein is one of the five proteins (with VP1, VP3, VP6 and VP7) which form the inner capsid of the virus.</text>
</comment>
<keyword evidence="6" id="KW-1152">Outer capsid protein</keyword>
<accession>E1AA91</accession>
<dbReference type="InterPro" id="IPR043026">
    <property type="entry name" value="Orbi_VP4_C"/>
</dbReference>
<evidence type="ECO:0000256" key="5">
    <source>
        <dbReference type="ARBA" id="ARBA00022561"/>
    </source>
</evidence>
<dbReference type="RefSeq" id="YP_003896060.1">
    <property type="nucleotide sequence ID" value="NC_014524.1"/>
</dbReference>
<reference evidence="8 9" key="1">
    <citation type="journal article" date="2010" name="J. Gen. Virol.">
        <title>Complete sequence of Great Island virus and comparison with the T2 and outer-capsid proteins of Kemerovo, Lipovnik and Tribec viruses (genus Orbivirus, family Reoviridae).</title>
        <authorList>
            <person name="Belhouchet M."/>
            <person name="Mohd Jaafar F."/>
            <person name="Tesh R.B."/>
            <person name="Grimes J."/>
            <person name="Maan S."/>
            <person name="Mertens P.P.C."/>
            <person name="Attoui H."/>
        </authorList>
    </citation>
    <scope>NUCLEOTIDE SEQUENCE [LARGE SCALE GENOMIC DNA]</scope>
    <source>
        <strain evidence="8">CanAr 42</strain>
    </source>
</reference>
<proteinExistence type="inferred from homology"/>
<dbReference type="EMBL" id="HM543467">
    <property type="protein sequence ID" value="ADM88594.1"/>
    <property type="molecule type" value="Genomic_RNA"/>
</dbReference>
<dbReference type="InterPro" id="IPR007753">
    <property type="entry name" value="Orbi_VP4"/>
</dbReference>
<dbReference type="InterPro" id="IPR029063">
    <property type="entry name" value="SAM-dependent_MTases_sf"/>
</dbReference>
<keyword evidence="9" id="KW-1185">Reference proteome</keyword>
<evidence type="ECO:0000313" key="8">
    <source>
        <dbReference type="EMBL" id="ADM88594.1"/>
    </source>
</evidence>
<comment type="similarity">
    <text evidence="3">Belongs to the orbivirus VP4 family.</text>
</comment>
<sequence length="635" mass="72812">MFGPHTVILLHQSLRRYRKELYGPSFQIRRDWTLNDLWRENGRYATDVYAEGDVSWLTIRQVRAHGIIFVGPAGARFPMRDAVLSPDVIIRSVRDAKDLETQIGRGRIKLRRTFGNAVRNYAWARATYFHGSEVETVTHGDIRGKKLFGLPPRAPLAYPEVDVEFASDGPVGEKLVSMLDYAVHGYDTVLYVGAGDGRTVTQFSRKDPERFRRTRWVLIDPIVREEGWPSNVTTSRRRVDTPRDLARYQCNGATLLLWDVRSDRGTQADREWEETCRREDDLGESVAIANSAWLDSALLKRRVPFSDVLRCTVSVLCFQPGAPADMYELRSFLALSGHEWLGEPMSVTLPTEPLRRRIQRYHGKDRGRSLRTRLIQTLHIEQCDGLQSELTPRADLFYLTNRRNTPESVFRVVSRSEISTLWVGARLLSYDDYTMSGAEVMLRCSTESHMVVDGLGFLLLLMLWGEVANTLSFDPGWAGQYAVVFRRRRVPPVPDVWLCRFIGLRANSSLLRIREPCAHDTPDLIKRMGIDLSGHLYVSLVTDKYVADLRTWFQMILTWSVLGAEEKKDAIARAHGEVIEWKDQMESKPWHLREDLIAALRAFRLLAPEHLHPYIDDAVGHLRVFPDPGRRTQEG</sequence>
<dbReference type="GeneID" id="9970227"/>
<name>E1AA91_9REOV</name>
<evidence type="ECO:0000256" key="3">
    <source>
        <dbReference type="ARBA" id="ARBA00009708"/>
    </source>
</evidence>
<organism evidence="8 9">
    <name type="scientific">Great Island virus</name>
    <dbReference type="NCBI Taxonomy" id="204269"/>
    <lineage>
        <taxon>Viruses</taxon>
        <taxon>Riboviria</taxon>
        <taxon>Orthornavirae</taxon>
        <taxon>Duplornaviricota</taxon>
        <taxon>Resentoviricetes</taxon>
        <taxon>Reovirales</taxon>
        <taxon>Sedoreoviridae</taxon>
        <taxon>Orbivirus</taxon>
        <taxon>Orbivirus magninsulae</taxon>
    </lineage>
</organism>
<evidence type="ECO:0000256" key="1">
    <source>
        <dbReference type="ARBA" id="ARBA00002541"/>
    </source>
</evidence>
<evidence type="ECO:0000256" key="6">
    <source>
        <dbReference type="ARBA" id="ARBA00022770"/>
    </source>
</evidence>
<comment type="subcellular location">
    <subcellularLocation>
        <location evidence="2">Virion</location>
    </subcellularLocation>
</comment>
<evidence type="ECO:0000256" key="2">
    <source>
        <dbReference type="ARBA" id="ARBA00004328"/>
    </source>
</evidence>
<dbReference type="GO" id="GO:0039624">
    <property type="term" value="C:viral outer capsid"/>
    <property type="evidence" value="ECO:0007669"/>
    <property type="project" value="UniProtKB-KW"/>
</dbReference>
<dbReference type="Gene3D" id="1.20.1280.200">
    <property type="entry name" value="Orbivirus VP4 core protein, C-terminal domain"/>
    <property type="match status" value="1"/>
</dbReference>
<dbReference type="Pfam" id="PF05059">
    <property type="entry name" value="Orbi_VP4"/>
    <property type="match status" value="1"/>
</dbReference>
<keyword evidence="5" id="KW-0167">Capsid protein</keyword>
<dbReference type="Proteomes" id="UP000121369">
    <property type="component" value="Genome"/>
</dbReference>
<evidence type="ECO:0000313" key="9">
    <source>
        <dbReference type="Proteomes" id="UP000121369"/>
    </source>
</evidence>
<protein>
    <recommendedName>
        <fullName evidence="4">Core protein VP4</fullName>
    </recommendedName>
</protein>
<dbReference type="KEGG" id="vg:9970227"/>
<dbReference type="CDD" id="cd20758">
    <property type="entry name" value="capping_2-OMTase_Orbivirus"/>
    <property type="match status" value="1"/>
</dbReference>
<dbReference type="Gene3D" id="3.40.50.150">
    <property type="entry name" value="Vaccinia Virus protein VP39"/>
    <property type="match status" value="1"/>
</dbReference>
<evidence type="ECO:0000256" key="4">
    <source>
        <dbReference type="ARBA" id="ARBA00021787"/>
    </source>
</evidence>